<reference evidence="1" key="1">
    <citation type="journal article" date="2014" name="Int. J. Syst. Evol. Microbiol.">
        <title>Complete genome sequence of Corynebacterium casei LMG S-19264T (=DSM 44701T), isolated from a smear-ripened cheese.</title>
        <authorList>
            <consortium name="US DOE Joint Genome Institute (JGI-PGF)"/>
            <person name="Walter F."/>
            <person name="Albersmeier A."/>
            <person name="Kalinowski J."/>
            <person name="Ruckert C."/>
        </authorList>
    </citation>
    <scope>NUCLEOTIDE SEQUENCE</scope>
    <source>
        <strain evidence="1">CCM 7905</strain>
    </source>
</reference>
<dbReference type="Pfam" id="PF05114">
    <property type="entry name" value="MbnB_TglH_ChrH"/>
    <property type="match status" value="1"/>
</dbReference>
<evidence type="ECO:0000313" key="2">
    <source>
        <dbReference type="Proteomes" id="UP000654257"/>
    </source>
</evidence>
<accession>A0A917G311</accession>
<dbReference type="AlphaFoldDB" id="A0A917G311"/>
<dbReference type="PANTHER" id="PTHR42194:SF1">
    <property type="entry name" value="UPF0276 PROTEIN HI_1600"/>
    <property type="match status" value="1"/>
</dbReference>
<dbReference type="PANTHER" id="PTHR42194">
    <property type="entry name" value="UPF0276 PROTEIN HI_1600"/>
    <property type="match status" value="1"/>
</dbReference>
<gene>
    <name evidence="1" type="ORF">GCM10007304_37700</name>
</gene>
<keyword evidence="2" id="KW-1185">Reference proteome</keyword>
<dbReference type="EMBL" id="BMCU01000004">
    <property type="protein sequence ID" value="GGG20254.1"/>
    <property type="molecule type" value="Genomic_DNA"/>
</dbReference>
<dbReference type="InterPro" id="IPR036237">
    <property type="entry name" value="Xyl_isomerase-like_sf"/>
</dbReference>
<organism evidence="1 2">
    <name type="scientific">Rhodococcoides trifolii</name>
    <dbReference type="NCBI Taxonomy" id="908250"/>
    <lineage>
        <taxon>Bacteria</taxon>
        <taxon>Bacillati</taxon>
        <taxon>Actinomycetota</taxon>
        <taxon>Actinomycetes</taxon>
        <taxon>Mycobacteriales</taxon>
        <taxon>Nocardiaceae</taxon>
        <taxon>Rhodococcoides</taxon>
    </lineage>
</organism>
<dbReference type="InterPro" id="IPR007801">
    <property type="entry name" value="MbnB/TglH/ChrH"/>
</dbReference>
<evidence type="ECO:0008006" key="3">
    <source>
        <dbReference type="Google" id="ProtNLM"/>
    </source>
</evidence>
<dbReference type="SUPFAM" id="SSF51658">
    <property type="entry name" value="Xylose isomerase-like"/>
    <property type="match status" value="1"/>
</dbReference>
<protein>
    <recommendedName>
        <fullName evidence="3">DUF692 domain-containing protein</fullName>
    </recommendedName>
</protein>
<reference evidence="1" key="2">
    <citation type="submission" date="2020-09" db="EMBL/GenBank/DDBJ databases">
        <authorList>
            <person name="Sun Q."/>
            <person name="Sedlacek I."/>
        </authorList>
    </citation>
    <scope>NUCLEOTIDE SEQUENCE</scope>
    <source>
        <strain evidence="1">CCM 7905</strain>
    </source>
</reference>
<dbReference type="Proteomes" id="UP000654257">
    <property type="component" value="Unassembled WGS sequence"/>
</dbReference>
<dbReference type="RefSeq" id="WP_188546430.1">
    <property type="nucleotide sequence ID" value="NZ_BMCU01000004.1"/>
</dbReference>
<dbReference type="NCBIfam" id="NF003818">
    <property type="entry name" value="PRK05409.1"/>
    <property type="match status" value="1"/>
</dbReference>
<proteinExistence type="predicted"/>
<evidence type="ECO:0000313" key="1">
    <source>
        <dbReference type="EMBL" id="GGG20254.1"/>
    </source>
</evidence>
<dbReference type="Gene3D" id="3.20.20.150">
    <property type="entry name" value="Divalent-metal-dependent TIM barrel enzymes"/>
    <property type="match status" value="1"/>
</dbReference>
<comment type="caution">
    <text evidence="1">The sequence shown here is derived from an EMBL/GenBank/DDBJ whole genome shotgun (WGS) entry which is preliminary data.</text>
</comment>
<name>A0A917G311_9NOCA</name>
<sequence length="271" mass="29376">MRGLGIGWRPEIAGVIAELRGLGFCEVIAESVNPSEPPPHLLVLGIPVVPHGISLSLGSVGPVDERRVTHLAACAEALGSPVVSEHIAFVRADGIEAGHLLPMPRTREALDVLSSNIIAAQKSLPVPLAVENVASVVDWADADYTESEFLTELVTRTGVHLVLDIANVYANARNKNRDPWDELRRIPRETVAYCHVAGGSERDGFYHDTHTDPVPDAVLELVRALAENGLPALMLERDGNYPPAHELYDELDAIADAARLPRVTPFDRTPR</sequence>